<protein>
    <submittedName>
        <fullName evidence="1">Uncharacterized protein</fullName>
    </submittedName>
</protein>
<reference evidence="1 2" key="1">
    <citation type="journal article" date="2016" name="Nat. Commun.">
        <title>Thousands of microbial genomes shed light on interconnected biogeochemical processes in an aquifer system.</title>
        <authorList>
            <person name="Anantharaman K."/>
            <person name="Brown C.T."/>
            <person name="Hug L.A."/>
            <person name="Sharon I."/>
            <person name="Castelle C.J."/>
            <person name="Probst A.J."/>
            <person name="Thomas B.C."/>
            <person name="Singh A."/>
            <person name="Wilkins M.J."/>
            <person name="Karaoz U."/>
            <person name="Brodie E.L."/>
            <person name="Williams K.H."/>
            <person name="Hubbard S.S."/>
            <person name="Banfield J.F."/>
        </authorList>
    </citation>
    <scope>NUCLEOTIDE SEQUENCE [LARGE SCALE GENOMIC DNA]</scope>
</reference>
<proteinExistence type="predicted"/>
<dbReference type="Proteomes" id="UP000178176">
    <property type="component" value="Unassembled WGS sequence"/>
</dbReference>
<gene>
    <name evidence="1" type="ORF">A2876_01095</name>
</gene>
<evidence type="ECO:0000313" key="2">
    <source>
        <dbReference type="Proteomes" id="UP000178176"/>
    </source>
</evidence>
<sequence length="151" mass="17341">MKQKKNHHPKSSPLRRFAWLIPLAFLSALSLFYIFSRATPPSGQPPITTSTPTPLPTFTPYTPNPYEQIIYEDPDKNYSIVFHPQTQNYVISIIGSPFAQYRMEAEKMFLFQTRLSPAQACQLDVTMAAFYVTNPEESKQNYRLSFCLPTP</sequence>
<comment type="caution">
    <text evidence="1">The sequence shown here is derived from an EMBL/GenBank/DDBJ whole genome shotgun (WGS) entry which is preliminary data.</text>
</comment>
<accession>A0A1F4YHA2</accession>
<dbReference type="AlphaFoldDB" id="A0A1F4YHA2"/>
<evidence type="ECO:0000313" key="1">
    <source>
        <dbReference type="EMBL" id="OGC93126.1"/>
    </source>
</evidence>
<name>A0A1F4YHA2_9BACT</name>
<organism evidence="1 2">
    <name type="scientific">Candidatus Amesbacteria bacterium RIFCSPHIGHO2_01_FULL_48_32b</name>
    <dbReference type="NCBI Taxonomy" id="1797253"/>
    <lineage>
        <taxon>Bacteria</taxon>
        <taxon>Candidatus Amesiibacteriota</taxon>
    </lineage>
</organism>
<dbReference type="EMBL" id="MEXH01000002">
    <property type="protein sequence ID" value="OGC93126.1"/>
    <property type="molecule type" value="Genomic_DNA"/>
</dbReference>